<organism evidence="1 2">
    <name type="scientific">Corynebacterium aquilae DSM 44791</name>
    <dbReference type="NCBI Taxonomy" id="1431546"/>
    <lineage>
        <taxon>Bacteria</taxon>
        <taxon>Bacillati</taxon>
        <taxon>Actinomycetota</taxon>
        <taxon>Actinomycetes</taxon>
        <taxon>Mycobacteriales</taxon>
        <taxon>Corynebacteriaceae</taxon>
        <taxon>Corynebacterium</taxon>
    </lineage>
</organism>
<protein>
    <submittedName>
        <fullName evidence="1">Uncharacterized protein</fullName>
    </submittedName>
</protein>
<keyword evidence="2" id="KW-1185">Reference proteome</keyword>
<sequence length="119" mass="13515">MVDTLAETKLPVYAEELPHSFELTKLPALHVHEIGPAARSPALNTLGVDVQDVDLEIFVTPEMWDSGEAHDLAHRLRSWLMHRSRGAFRIQDIGRPIRRPDINEAVRRYAFTIRIALPA</sequence>
<dbReference type="KEGG" id="caqu:CAQU_09865"/>
<dbReference type="AlphaFoldDB" id="A0A1L7CHI8"/>
<dbReference type="STRING" id="1431546.CAQU_09865"/>
<gene>
    <name evidence="1" type="ORF">CAQU_09865</name>
</gene>
<reference evidence="1 2" key="1">
    <citation type="submission" date="2014-08" db="EMBL/GenBank/DDBJ databases">
        <title>Complete genome sequence of Corynebacterium aquilae S-613T(T) (=DSM 44791(T)), isolated from the choana of a healthy golden eagle.</title>
        <authorList>
            <person name="Ruckert C."/>
            <person name="Albersmeier A."/>
            <person name="Winkler A."/>
            <person name="Kalinowski J."/>
        </authorList>
    </citation>
    <scope>NUCLEOTIDE SEQUENCE [LARGE SCALE GENOMIC DNA]</scope>
    <source>
        <strain evidence="1 2">S-613</strain>
    </source>
</reference>
<dbReference type="Proteomes" id="UP000185478">
    <property type="component" value="Chromosome"/>
</dbReference>
<dbReference type="EMBL" id="CP009245">
    <property type="protein sequence ID" value="APT85320.1"/>
    <property type="molecule type" value="Genomic_DNA"/>
</dbReference>
<evidence type="ECO:0000313" key="1">
    <source>
        <dbReference type="EMBL" id="APT85320.1"/>
    </source>
</evidence>
<name>A0A1L7CHI8_9CORY</name>
<proteinExistence type="predicted"/>
<evidence type="ECO:0000313" key="2">
    <source>
        <dbReference type="Proteomes" id="UP000185478"/>
    </source>
</evidence>
<accession>A0A1L7CHI8</accession>